<dbReference type="InterPro" id="IPR025349">
    <property type="entry name" value="DUF4253"/>
</dbReference>
<gene>
    <name evidence="2" type="ORF">HA039_01945</name>
</gene>
<feature type="domain" description="DUF4253" evidence="1">
    <location>
        <begin position="95"/>
        <end position="198"/>
    </location>
</feature>
<keyword evidence="3" id="KW-1185">Reference proteome</keyword>
<evidence type="ECO:0000259" key="1">
    <source>
        <dbReference type="Pfam" id="PF14062"/>
    </source>
</evidence>
<proteinExistence type="predicted"/>
<organism evidence="2 3">
    <name type="scientific">Streptomyces liangshanensis</name>
    <dbReference type="NCBI Taxonomy" id="2717324"/>
    <lineage>
        <taxon>Bacteria</taxon>
        <taxon>Bacillati</taxon>
        <taxon>Actinomycetota</taxon>
        <taxon>Actinomycetes</taxon>
        <taxon>Kitasatosporales</taxon>
        <taxon>Streptomycetaceae</taxon>
        <taxon>Streptomyces</taxon>
    </lineage>
</organism>
<reference evidence="2 3" key="1">
    <citation type="submission" date="2020-03" db="EMBL/GenBank/DDBJ databases">
        <title>A novel species.</title>
        <authorList>
            <person name="Gao J."/>
        </authorList>
    </citation>
    <scope>NUCLEOTIDE SEQUENCE [LARGE SCALE GENOMIC DNA]</scope>
    <source>
        <strain evidence="2 3">QMT-12</strain>
    </source>
</reference>
<accession>A0A6G9GSM4</accession>
<evidence type="ECO:0000313" key="2">
    <source>
        <dbReference type="EMBL" id="QIQ01225.1"/>
    </source>
</evidence>
<dbReference type="RefSeq" id="WP_167022810.1">
    <property type="nucleotide sequence ID" value="NZ_CP050177.1"/>
</dbReference>
<dbReference type="KEGG" id="slia:HA039_01945"/>
<dbReference type="Proteomes" id="UP000501179">
    <property type="component" value="Chromosome"/>
</dbReference>
<name>A0A6G9GSM4_9ACTN</name>
<dbReference type="AlphaFoldDB" id="A0A6G9GSM4"/>
<dbReference type="EMBL" id="CP050177">
    <property type="protein sequence ID" value="QIQ01225.1"/>
    <property type="molecule type" value="Genomic_DNA"/>
</dbReference>
<evidence type="ECO:0000313" key="3">
    <source>
        <dbReference type="Proteomes" id="UP000501179"/>
    </source>
</evidence>
<sequence length="198" mass="22007">MRAVERVLSEEWQGYVTDTDHDPEDVAEAVAPFGLEWPGLAPVVPGPWADADAPALKVLAEVVEWQRRQHAECAGDEARGVFGGQEEFALRRPYRSAEIPALFEERGPGFAFPYDASDLVAVLASWEERFGTRLVGLAPHRLIVSVAARVRTIAEAERIAVEHFAFSPDTIVQDDDEVLSAHAANQVLGRDVWSFWWD</sequence>
<protein>
    <submittedName>
        <fullName evidence="2">DUF4253 domain-containing protein</fullName>
    </submittedName>
</protein>
<dbReference type="Pfam" id="PF14062">
    <property type="entry name" value="DUF4253"/>
    <property type="match status" value="1"/>
</dbReference>